<comment type="caution">
    <text evidence="4">The sequence shown here is derived from an EMBL/GenBank/DDBJ whole genome shotgun (WGS) entry which is preliminary data.</text>
</comment>
<dbReference type="AlphaFoldDB" id="A0A9W9DCY1"/>
<dbReference type="SUPFAM" id="SSF48403">
    <property type="entry name" value="Ankyrin repeat"/>
    <property type="match status" value="1"/>
</dbReference>
<dbReference type="EMBL" id="JANVFS010000064">
    <property type="protein sequence ID" value="KAJ4463915.1"/>
    <property type="molecule type" value="Genomic_DNA"/>
</dbReference>
<keyword evidence="2 3" id="KW-0040">ANK repeat</keyword>
<gene>
    <name evidence="4" type="ORF">C8J55DRAFT_443046</name>
</gene>
<dbReference type="Pfam" id="PF00023">
    <property type="entry name" value="Ank"/>
    <property type="match status" value="1"/>
</dbReference>
<evidence type="ECO:0000256" key="2">
    <source>
        <dbReference type="ARBA" id="ARBA00023043"/>
    </source>
</evidence>
<dbReference type="InterPro" id="IPR036770">
    <property type="entry name" value="Ankyrin_rpt-contain_sf"/>
</dbReference>
<dbReference type="PANTHER" id="PTHR24198">
    <property type="entry name" value="ANKYRIN REPEAT AND PROTEIN KINASE DOMAIN-CONTAINING PROTEIN"/>
    <property type="match status" value="1"/>
</dbReference>
<evidence type="ECO:0000313" key="5">
    <source>
        <dbReference type="Proteomes" id="UP001150238"/>
    </source>
</evidence>
<keyword evidence="1" id="KW-0677">Repeat</keyword>
<proteinExistence type="predicted"/>
<dbReference type="Gene3D" id="1.25.40.20">
    <property type="entry name" value="Ankyrin repeat-containing domain"/>
    <property type="match status" value="1"/>
</dbReference>
<organism evidence="4 5">
    <name type="scientific">Lentinula lateritia</name>
    <dbReference type="NCBI Taxonomy" id="40482"/>
    <lineage>
        <taxon>Eukaryota</taxon>
        <taxon>Fungi</taxon>
        <taxon>Dikarya</taxon>
        <taxon>Basidiomycota</taxon>
        <taxon>Agaricomycotina</taxon>
        <taxon>Agaricomycetes</taxon>
        <taxon>Agaricomycetidae</taxon>
        <taxon>Agaricales</taxon>
        <taxon>Marasmiineae</taxon>
        <taxon>Omphalotaceae</taxon>
        <taxon>Lentinula</taxon>
    </lineage>
</organism>
<accession>A0A9W9DCY1</accession>
<dbReference type="PANTHER" id="PTHR24198:SF165">
    <property type="entry name" value="ANKYRIN REPEAT-CONTAINING PROTEIN-RELATED"/>
    <property type="match status" value="1"/>
</dbReference>
<sequence>MHLVSADILAWLVSLESKQSIQHIVSHAIAGILEPNNGDIYFTHIYCQRLKSFLNSIGKILWPAISNLEESDAYGIIIWPTLASNLSKCVLRDYWGDSLIKDTKACWDHAVVSNEINNIATFFKYSQHVNLEFLGIDDYWKRTALFEALSKESLEMTMVLVENGANVNAQGGIFGNALQAATSGNNLNIVKFLVENGANVNAHGGKYENPLQAAAGCGRNLDIVKYLVDEGADVNAQTGVYGNALQAA</sequence>
<dbReference type="InterPro" id="IPR002110">
    <property type="entry name" value="Ankyrin_rpt"/>
</dbReference>
<evidence type="ECO:0000313" key="4">
    <source>
        <dbReference type="EMBL" id="KAJ4463915.1"/>
    </source>
</evidence>
<evidence type="ECO:0000256" key="3">
    <source>
        <dbReference type="PROSITE-ProRule" id="PRU00023"/>
    </source>
</evidence>
<feature type="repeat" description="ANK" evidence="3">
    <location>
        <begin position="206"/>
        <end position="239"/>
    </location>
</feature>
<evidence type="ECO:0000256" key="1">
    <source>
        <dbReference type="ARBA" id="ARBA00022737"/>
    </source>
</evidence>
<name>A0A9W9DCY1_9AGAR</name>
<dbReference type="PROSITE" id="PS50297">
    <property type="entry name" value="ANK_REP_REGION"/>
    <property type="match status" value="1"/>
</dbReference>
<dbReference type="Pfam" id="PF12796">
    <property type="entry name" value="Ank_2"/>
    <property type="match status" value="1"/>
</dbReference>
<reference evidence="4" key="1">
    <citation type="submission" date="2022-08" db="EMBL/GenBank/DDBJ databases">
        <authorList>
            <consortium name="DOE Joint Genome Institute"/>
            <person name="Min B."/>
            <person name="Riley R."/>
            <person name="Sierra-Patev S."/>
            <person name="Naranjo-Ortiz M."/>
            <person name="Looney B."/>
            <person name="Konkel Z."/>
            <person name="Slot J.C."/>
            <person name="Sakamoto Y."/>
            <person name="Steenwyk J.L."/>
            <person name="Rokas A."/>
            <person name="Carro J."/>
            <person name="Camarero S."/>
            <person name="Ferreira P."/>
            <person name="Molpeceres G."/>
            <person name="Ruiz-Duenas F.J."/>
            <person name="Serrano A."/>
            <person name="Henrissat B."/>
            <person name="Drula E."/>
            <person name="Hughes K.W."/>
            <person name="Mata J.L."/>
            <person name="Ishikawa N.K."/>
            <person name="Vargas-Isla R."/>
            <person name="Ushijima S."/>
            <person name="Smith C.A."/>
            <person name="Ahrendt S."/>
            <person name="Andreopoulos W."/>
            <person name="He G."/>
            <person name="Labutti K."/>
            <person name="Lipzen A."/>
            <person name="Ng V."/>
            <person name="Sandor L."/>
            <person name="Barry K."/>
            <person name="Martinez A.T."/>
            <person name="Xiao Y."/>
            <person name="Gibbons J.G."/>
            <person name="Terashima K."/>
            <person name="Hibbett D.S."/>
            <person name="Grigoriev I.V."/>
        </authorList>
    </citation>
    <scope>NUCLEOTIDE SEQUENCE</scope>
    <source>
        <strain evidence="4">Sp2 HRB7682 ss15</strain>
    </source>
</reference>
<feature type="non-terminal residue" evidence="4">
    <location>
        <position position="248"/>
    </location>
</feature>
<dbReference type="PROSITE" id="PS50088">
    <property type="entry name" value="ANK_REPEAT"/>
    <property type="match status" value="2"/>
</dbReference>
<feature type="repeat" description="ANK" evidence="3">
    <location>
        <begin position="176"/>
        <end position="205"/>
    </location>
</feature>
<protein>
    <submittedName>
        <fullName evidence="4">Ankyrin repeat-containing domain protein</fullName>
    </submittedName>
</protein>
<dbReference type="Proteomes" id="UP001150238">
    <property type="component" value="Unassembled WGS sequence"/>
</dbReference>
<dbReference type="SMART" id="SM00248">
    <property type="entry name" value="ANK"/>
    <property type="match status" value="3"/>
</dbReference>
<reference evidence="4" key="2">
    <citation type="journal article" date="2023" name="Proc. Natl. Acad. Sci. U.S.A.">
        <title>A global phylogenomic analysis of the shiitake genus Lentinula.</title>
        <authorList>
            <person name="Sierra-Patev S."/>
            <person name="Min B."/>
            <person name="Naranjo-Ortiz M."/>
            <person name="Looney B."/>
            <person name="Konkel Z."/>
            <person name="Slot J.C."/>
            <person name="Sakamoto Y."/>
            <person name="Steenwyk J.L."/>
            <person name="Rokas A."/>
            <person name="Carro J."/>
            <person name="Camarero S."/>
            <person name="Ferreira P."/>
            <person name="Molpeceres G."/>
            <person name="Ruiz-Duenas F.J."/>
            <person name="Serrano A."/>
            <person name="Henrissat B."/>
            <person name="Drula E."/>
            <person name="Hughes K.W."/>
            <person name="Mata J.L."/>
            <person name="Ishikawa N.K."/>
            <person name="Vargas-Isla R."/>
            <person name="Ushijima S."/>
            <person name="Smith C.A."/>
            <person name="Donoghue J."/>
            <person name="Ahrendt S."/>
            <person name="Andreopoulos W."/>
            <person name="He G."/>
            <person name="LaButti K."/>
            <person name="Lipzen A."/>
            <person name="Ng V."/>
            <person name="Riley R."/>
            <person name="Sandor L."/>
            <person name="Barry K."/>
            <person name="Martinez A.T."/>
            <person name="Xiao Y."/>
            <person name="Gibbons J.G."/>
            <person name="Terashima K."/>
            <person name="Grigoriev I.V."/>
            <person name="Hibbett D."/>
        </authorList>
    </citation>
    <scope>NUCLEOTIDE SEQUENCE</scope>
    <source>
        <strain evidence="4">Sp2 HRB7682 ss15</strain>
    </source>
</reference>